<protein>
    <submittedName>
        <fullName evidence="4">Uncharacterized protein LOC108742893</fullName>
    </submittedName>
</protein>
<feature type="signal peptide" evidence="2">
    <location>
        <begin position="1"/>
        <end position="16"/>
    </location>
</feature>
<name>A0A1W4XMN8_AGRPL</name>
<dbReference type="Proteomes" id="UP000192223">
    <property type="component" value="Unplaced"/>
</dbReference>
<reference evidence="4" key="1">
    <citation type="submission" date="2025-08" db="UniProtKB">
        <authorList>
            <consortium name="RefSeq"/>
        </authorList>
    </citation>
    <scope>IDENTIFICATION</scope>
    <source>
        <tissue evidence="4">Entire body</tissue>
    </source>
</reference>
<sequence length="515" mass="59823">MLFFLILTLLLQLSISGRYKRHVENSALPLFYKEPTYNISRWVKVLNLQQCVFVEIGENFCAVFVEVRARKVEHVEEYFLGVCDLDTIYKWRLCSVALEKRRPRDCRFRKEGIEVTDVGARVHRRLCDVTGLSFHADHCNCKATLGNQKLRPVAGFPTCFLSPLPESICFPKNVCGTNKCYGTTVLDQVHSIHCDENCMDHQPFCEELGMRSSLPPKIESYWSDWRKPDCNGPCLPSQFNILEAECIHSRTGKGAIDCLGPGTSCCPADIERCRCNVFVEDAVLKVIRQFYRDKEPDLAERDTQIDYYLDDQRSPISYFRELQRNTREKYPEEFEKYAKNMRNYLKFDSKNRDYKKVFDKNSNRIKNYFLTKFLRHSTQIPLNYENYIDDTIPIMDFTGIGSVRRKREKTVEEYSDDDDDISDEEYEDSNAEDVAIEKEVGENTETTVSTTEDKEKEEIKEALTTEDTKFTKKLFEEDGEDRVNNSKLTHQSSSGDVAKLMISMIVILSVFLTEI</sequence>
<dbReference type="KEGG" id="apln:108742893"/>
<keyword evidence="2" id="KW-0732">Signal</keyword>
<dbReference type="InParanoid" id="A0A1W4XMN8"/>
<keyword evidence="3" id="KW-1185">Reference proteome</keyword>
<evidence type="ECO:0000313" key="4">
    <source>
        <dbReference type="RefSeq" id="XP_018333748.1"/>
    </source>
</evidence>
<gene>
    <name evidence="4" type="primary">LOC108742893</name>
</gene>
<dbReference type="AlphaFoldDB" id="A0A1W4XMN8"/>
<dbReference type="RefSeq" id="XP_018333748.1">
    <property type="nucleotide sequence ID" value="XM_018478246.1"/>
</dbReference>
<dbReference type="OrthoDB" id="6687237at2759"/>
<evidence type="ECO:0000256" key="1">
    <source>
        <dbReference type="SAM" id="MobiDB-lite"/>
    </source>
</evidence>
<evidence type="ECO:0000256" key="2">
    <source>
        <dbReference type="SAM" id="SignalP"/>
    </source>
</evidence>
<feature type="compositionally biased region" description="Acidic residues" evidence="1">
    <location>
        <begin position="413"/>
        <end position="431"/>
    </location>
</feature>
<organism evidence="3 4">
    <name type="scientific">Agrilus planipennis</name>
    <name type="common">Emerald ash borer</name>
    <name type="synonym">Agrilus marcopoli</name>
    <dbReference type="NCBI Taxonomy" id="224129"/>
    <lineage>
        <taxon>Eukaryota</taxon>
        <taxon>Metazoa</taxon>
        <taxon>Ecdysozoa</taxon>
        <taxon>Arthropoda</taxon>
        <taxon>Hexapoda</taxon>
        <taxon>Insecta</taxon>
        <taxon>Pterygota</taxon>
        <taxon>Neoptera</taxon>
        <taxon>Endopterygota</taxon>
        <taxon>Coleoptera</taxon>
        <taxon>Polyphaga</taxon>
        <taxon>Elateriformia</taxon>
        <taxon>Buprestoidea</taxon>
        <taxon>Buprestidae</taxon>
        <taxon>Agrilinae</taxon>
        <taxon>Agrilus</taxon>
    </lineage>
</organism>
<proteinExistence type="predicted"/>
<dbReference type="GeneID" id="108742893"/>
<evidence type="ECO:0000313" key="3">
    <source>
        <dbReference type="Proteomes" id="UP000192223"/>
    </source>
</evidence>
<accession>A0A1W4XMN8</accession>
<dbReference type="STRING" id="224129.A0A1W4XMN8"/>
<feature type="region of interest" description="Disordered" evidence="1">
    <location>
        <begin position="408"/>
        <end position="458"/>
    </location>
</feature>
<feature type="chain" id="PRO_5010720016" evidence="2">
    <location>
        <begin position="17"/>
        <end position="515"/>
    </location>
</feature>